<organism evidence="14 15">
    <name type="scientific">Dactylonectria macrodidyma</name>
    <dbReference type="NCBI Taxonomy" id="307937"/>
    <lineage>
        <taxon>Eukaryota</taxon>
        <taxon>Fungi</taxon>
        <taxon>Dikarya</taxon>
        <taxon>Ascomycota</taxon>
        <taxon>Pezizomycotina</taxon>
        <taxon>Sordariomycetes</taxon>
        <taxon>Hypocreomycetidae</taxon>
        <taxon>Hypocreales</taxon>
        <taxon>Nectriaceae</taxon>
        <taxon>Dactylonectria</taxon>
    </lineage>
</organism>
<dbReference type="PROSITE" id="PS51892">
    <property type="entry name" value="SUBTILASE"/>
    <property type="match status" value="1"/>
</dbReference>
<feature type="signal peptide" evidence="11">
    <location>
        <begin position="1"/>
        <end position="15"/>
    </location>
</feature>
<dbReference type="Pfam" id="PF05922">
    <property type="entry name" value="Inhibitor_I9"/>
    <property type="match status" value="1"/>
</dbReference>
<feature type="domain" description="Peptidase S8/S53" evidence="12">
    <location>
        <begin position="192"/>
        <end position="437"/>
    </location>
</feature>
<feature type="region of interest" description="Disordered" evidence="10">
    <location>
        <begin position="1324"/>
        <end position="1460"/>
    </location>
</feature>
<feature type="region of interest" description="Disordered" evidence="10">
    <location>
        <begin position="803"/>
        <end position="840"/>
    </location>
</feature>
<dbReference type="InterPro" id="IPR050131">
    <property type="entry name" value="Peptidase_S8_subtilisin-like"/>
</dbReference>
<dbReference type="InterPro" id="IPR023828">
    <property type="entry name" value="Peptidase_S8_Ser-AS"/>
</dbReference>
<feature type="compositionally biased region" description="Basic and acidic residues" evidence="10">
    <location>
        <begin position="1051"/>
        <end position="1062"/>
    </location>
</feature>
<evidence type="ECO:0000313" key="15">
    <source>
        <dbReference type="Proteomes" id="UP000738349"/>
    </source>
</evidence>
<evidence type="ECO:0000259" key="12">
    <source>
        <dbReference type="Pfam" id="PF00082"/>
    </source>
</evidence>
<feature type="region of interest" description="Disordered" evidence="10">
    <location>
        <begin position="749"/>
        <end position="790"/>
    </location>
</feature>
<evidence type="ECO:0000259" key="13">
    <source>
        <dbReference type="Pfam" id="PF05922"/>
    </source>
</evidence>
<dbReference type="PANTHER" id="PTHR43806">
    <property type="entry name" value="PEPTIDASE S8"/>
    <property type="match status" value="1"/>
</dbReference>
<dbReference type="EMBL" id="JAGMUV010000004">
    <property type="protein sequence ID" value="KAH7161205.1"/>
    <property type="molecule type" value="Genomic_DNA"/>
</dbReference>
<dbReference type="InterPro" id="IPR022398">
    <property type="entry name" value="Peptidase_S8_His-AS"/>
</dbReference>
<feature type="region of interest" description="Disordered" evidence="10">
    <location>
        <begin position="605"/>
        <end position="656"/>
    </location>
</feature>
<dbReference type="PROSITE" id="PS00137">
    <property type="entry name" value="SUBTILASE_HIS"/>
    <property type="match status" value="1"/>
</dbReference>
<feature type="region of interest" description="Disordered" evidence="10">
    <location>
        <begin position="1038"/>
        <end position="1062"/>
    </location>
</feature>
<feature type="active site" description="Charge relay system" evidence="8">
    <location>
        <position position="194"/>
    </location>
</feature>
<feature type="coiled-coil region" evidence="9">
    <location>
        <begin position="964"/>
        <end position="994"/>
    </location>
</feature>
<evidence type="ECO:0000256" key="3">
    <source>
        <dbReference type="ARBA" id="ARBA00022729"/>
    </source>
</evidence>
<feature type="chain" id="PRO_5040340823" evidence="11">
    <location>
        <begin position="16"/>
        <end position="1460"/>
    </location>
</feature>
<evidence type="ECO:0000256" key="11">
    <source>
        <dbReference type="SAM" id="SignalP"/>
    </source>
</evidence>
<dbReference type="GO" id="GO:0006508">
    <property type="term" value="P:proteolysis"/>
    <property type="evidence" value="ECO:0007669"/>
    <property type="project" value="UniProtKB-KW"/>
</dbReference>
<dbReference type="FunFam" id="3.40.50.200:FF:000007">
    <property type="entry name" value="Subtilisin-like serine protease"/>
    <property type="match status" value="1"/>
</dbReference>
<evidence type="ECO:0000256" key="10">
    <source>
        <dbReference type="SAM" id="MobiDB-lite"/>
    </source>
</evidence>
<keyword evidence="7" id="KW-0325">Glycoprotein</keyword>
<name>A0A9P9FE60_9HYPO</name>
<dbReference type="GO" id="GO:0019863">
    <property type="term" value="F:IgE binding"/>
    <property type="evidence" value="ECO:0007669"/>
    <property type="project" value="UniProtKB-ARBA"/>
</dbReference>
<dbReference type="GO" id="GO:0004252">
    <property type="term" value="F:serine-type endopeptidase activity"/>
    <property type="evidence" value="ECO:0007669"/>
    <property type="project" value="UniProtKB-UniRule"/>
</dbReference>
<dbReference type="CDD" id="cd04077">
    <property type="entry name" value="Peptidases_S8_PCSK9_ProteinaseK_like"/>
    <property type="match status" value="1"/>
</dbReference>
<feature type="active site" description="Charge relay system" evidence="8">
    <location>
        <position position="392"/>
    </location>
</feature>
<evidence type="ECO:0000256" key="9">
    <source>
        <dbReference type="SAM" id="Coils"/>
    </source>
</evidence>
<dbReference type="InterPro" id="IPR000209">
    <property type="entry name" value="Peptidase_S8/S53_dom"/>
</dbReference>
<dbReference type="Proteomes" id="UP000738349">
    <property type="component" value="Unassembled WGS sequence"/>
</dbReference>
<feature type="compositionally biased region" description="Polar residues" evidence="10">
    <location>
        <begin position="1395"/>
        <end position="1411"/>
    </location>
</feature>
<feature type="region of interest" description="Disordered" evidence="10">
    <location>
        <begin position="1104"/>
        <end position="1124"/>
    </location>
</feature>
<feature type="compositionally biased region" description="Basic and acidic residues" evidence="10">
    <location>
        <begin position="890"/>
        <end position="900"/>
    </location>
</feature>
<feature type="region of interest" description="Disordered" evidence="10">
    <location>
        <begin position="869"/>
        <end position="900"/>
    </location>
</feature>
<proteinExistence type="inferred from homology"/>
<dbReference type="InterPro" id="IPR036852">
    <property type="entry name" value="Peptidase_S8/S53_dom_sf"/>
</dbReference>
<dbReference type="InterPro" id="IPR010259">
    <property type="entry name" value="S8pro/Inhibitor_I9"/>
</dbReference>
<keyword evidence="9" id="KW-0175">Coiled coil</keyword>
<keyword evidence="3 11" id="KW-0732">Signal</keyword>
<evidence type="ECO:0000256" key="2">
    <source>
        <dbReference type="ARBA" id="ARBA00022670"/>
    </source>
</evidence>
<evidence type="ECO:0000313" key="14">
    <source>
        <dbReference type="EMBL" id="KAH7161205.1"/>
    </source>
</evidence>
<evidence type="ECO:0000256" key="7">
    <source>
        <dbReference type="ARBA" id="ARBA00023180"/>
    </source>
</evidence>
<dbReference type="Gene3D" id="3.40.50.200">
    <property type="entry name" value="Peptidase S8/S53 domain"/>
    <property type="match status" value="1"/>
</dbReference>
<feature type="region of interest" description="Disordered" evidence="10">
    <location>
        <begin position="929"/>
        <end position="958"/>
    </location>
</feature>
<keyword evidence="2 8" id="KW-0645">Protease</keyword>
<dbReference type="InterPro" id="IPR015500">
    <property type="entry name" value="Peptidase_S8_subtilisin-rel"/>
</dbReference>
<gene>
    <name evidence="14" type="ORF">EDB81DRAFT_866711</name>
</gene>
<sequence length="1460" mass="158674">MRYAFVLSLAAVASANSLSVGTIHDKSAPILSTIESESIPDSYIIKFKEHVDESAALNHHNWILDIHDGGEQERLELRKRSESADDFISFSGLKHTFKIGDFKGYAGHFHESVIEKVRNHPDIEFIERDTMVHTMLPIESQDSVTEDSCDGETEKNSPWGLARISHRDTLNFGTFNKYLYTKSGGEGVDAYVIDTGTNVAHVDFEDRAHWGKTIPSGDADEDGNGHGTHCSGTIAGKRYGVAKKAHVYAVKVLRSNGSGSMSDVVKGVEFAATSHLEQVEKAKNGNRKGFKGSVANMSLGGGKTQALDAAVNAAVRTGVHFAVAAGNDNADACNYSPAAAEQPVTVGASALDDSRAYFSNYGKCTDIFAPGLNIQSTWIGSEHAVNTISGTSMASPHIAGLLAYYLSLQPAVDSEYAVASITPKELKESLISIATENTLSGIPADTPNLLAWNGGGCSNYSKIVAAGGYKAQNVPSTIEELEVAIEEDFEVVSGKIVKTAKKFGTKAEKFSQKIHELVDEEIEQFLKEISFWFSQHVLIQQRRPLSRSKSTNSIFRSSAVPFEVLDPFTAERDAHIAAVLSYHRAQGRRSHEMAAIPRDPASFFLDRSDDARSSTGQGVESVQSVKSKGNGSASSTGIRRQQSVRALASRANDSLGASDVGNSSLHILSGVENRPASTMSRYLDSLQVSDQCYSTEDDIESVPSSFRRLRKPSTSLSVLKSRRFVGTSRSTSRAENDLAVHLAREKFREQVEGQSSLRSRPSTLFRSRNKRSDSSMGFRKSLRNSSNNSTVLSSAFSTHSLSVAKQPGLRKTARKGLFSRPKSPADPSPQDEDPGLYKSDTESCLHLEDGLAHHEASMFQVTSRVPSLHAVPSSQELRSRKGSVESIGSGEREVSDDKSRVTSWTNSITNTASSVSDLERQRLSIITENCTHGPMSSRPVSQHPLLEKGQKPSPGRVVDSQRVYSALMKRMEDIKRQEEALKRQIAESHEANRASANRIGSGERWGSSTIRCVRDHDDVFGSQDDGLLDDQFSSDNASYTEKVMSTPKAARTSENREPASTKRLEMGVQLPAPTTLTHRSSAFFASPTCHLFRTASPYRRALRESMMSSEEQEQPQEQPELTGSKYLKSLSTISLPTRRTSSAGSEGDPRMGYAESIYSSLTEDGKPVPPKVVPVASPAQSHGDATIFVDVPTYKPTPVHHQRDVSTASSVEWKTWLSAKVSKLEAPITPSKTQIGRDGDTLPRVKHVREIAEIDSPQETLRLTGQELKEPSTRSPLSPVEGNARSHLDIAMPRIVSSKIALPADENEAPAAASSLDCQASPFLPVSKPRSEINTPDNGTGIPRTRSLNAMGRLTYSHDESTRKSHARPRITGWHGSPAQSSPGLVSPVERASITAPSPAQRSGWNTSHSTPRTRRQVDGLESEGMGSKMMVERFLNSRRNRPQGGANGAGPASSPTAFI</sequence>
<keyword evidence="15" id="KW-1185">Reference proteome</keyword>
<dbReference type="OrthoDB" id="206201at2759"/>
<feature type="compositionally biased region" description="Polar residues" evidence="10">
    <location>
        <begin position="752"/>
        <end position="766"/>
    </location>
</feature>
<evidence type="ECO:0000256" key="6">
    <source>
        <dbReference type="ARBA" id="ARBA00023145"/>
    </source>
</evidence>
<comment type="caution">
    <text evidence="14">The sequence shown here is derived from an EMBL/GenBank/DDBJ whole genome shotgun (WGS) entry which is preliminary data.</text>
</comment>
<evidence type="ECO:0000256" key="1">
    <source>
        <dbReference type="ARBA" id="ARBA00011073"/>
    </source>
</evidence>
<feature type="compositionally biased region" description="Low complexity" evidence="10">
    <location>
        <begin position="1450"/>
        <end position="1460"/>
    </location>
</feature>
<feature type="compositionally biased region" description="Low complexity" evidence="10">
    <location>
        <begin position="1104"/>
        <end position="1120"/>
    </location>
</feature>
<keyword evidence="6" id="KW-0865">Zymogen</keyword>
<feature type="compositionally biased region" description="Polar residues" evidence="10">
    <location>
        <begin position="613"/>
        <end position="644"/>
    </location>
</feature>
<dbReference type="PANTHER" id="PTHR43806:SF11">
    <property type="entry name" value="CEREVISIN-RELATED"/>
    <property type="match status" value="1"/>
</dbReference>
<feature type="active site" description="Charge relay system" evidence="8">
    <location>
        <position position="226"/>
    </location>
</feature>
<comment type="similarity">
    <text evidence="1 8">Belongs to the peptidase S8 family.</text>
</comment>
<keyword evidence="4 8" id="KW-0378">Hydrolase</keyword>
<accession>A0A9P9FE60</accession>
<dbReference type="Pfam" id="PF00082">
    <property type="entry name" value="Peptidase_S8"/>
    <property type="match status" value="1"/>
</dbReference>
<feature type="domain" description="Inhibitor I9" evidence="13">
    <location>
        <begin position="42"/>
        <end position="135"/>
    </location>
</feature>
<protein>
    <submittedName>
        <fullName evidence="14">Uncharacterized protein</fullName>
    </submittedName>
</protein>
<evidence type="ECO:0000256" key="4">
    <source>
        <dbReference type="ARBA" id="ARBA00022801"/>
    </source>
</evidence>
<evidence type="ECO:0000256" key="8">
    <source>
        <dbReference type="PROSITE-ProRule" id="PRU01240"/>
    </source>
</evidence>
<dbReference type="FunFam" id="3.30.70.80:FF:000006">
    <property type="entry name" value="Autophagic serine protease Alp2"/>
    <property type="match status" value="1"/>
</dbReference>
<reference evidence="14" key="1">
    <citation type="journal article" date="2021" name="Nat. Commun.">
        <title>Genetic determinants of endophytism in the Arabidopsis root mycobiome.</title>
        <authorList>
            <person name="Mesny F."/>
            <person name="Miyauchi S."/>
            <person name="Thiergart T."/>
            <person name="Pickel B."/>
            <person name="Atanasova L."/>
            <person name="Karlsson M."/>
            <person name="Huettel B."/>
            <person name="Barry K.W."/>
            <person name="Haridas S."/>
            <person name="Chen C."/>
            <person name="Bauer D."/>
            <person name="Andreopoulos W."/>
            <person name="Pangilinan J."/>
            <person name="LaButti K."/>
            <person name="Riley R."/>
            <person name="Lipzen A."/>
            <person name="Clum A."/>
            <person name="Drula E."/>
            <person name="Henrissat B."/>
            <person name="Kohler A."/>
            <person name="Grigoriev I.V."/>
            <person name="Martin F.M."/>
            <person name="Hacquard S."/>
        </authorList>
    </citation>
    <scope>NUCLEOTIDE SEQUENCE</scope>
    <source>
        <strain evidence="14">MPI-CAGE-AT-0147</strain>
    </source>
</reference>
<dbReference type="InterPro" id="IPR034193">
    <property type="entry name" value="PCSK9_ProteinaseK-like"/>
</dbReference>
<dbReference type="PRINTS" id="PR00723">
    <property type="entry name" value="SUBTILISIN"/>
</dbReference>
<dbReference type="Gene3D" id="3.30.70.80">
    <property type="entry name" value="Peptidase S8 propeptide/proteinase inhibitor I9"/>
    <property type="match status" value="1"/>
</dbReference>
<evidence type="ECO:0000256" key="5">
    <source>
        <dbReference type="ARBA" id="ARBA00022825"/>
    </source>
</evidence>
<dbReference type="PROSITE" id="PS00138">
    <property type="entry name" value="SUBTILASE_SER"/>
    <property type="match status" value="1"/>
</dbReference>
<keyword evidence="5 8" id="KW-0720">Serine protease</keyword>
<dbReference type="InterPro" id="IPR037045">
    <property type="entry name" value="S8pro/Inhibitor_I9_sf"/>
</dbReference>
<dbReference type="SUPFAM" id="SSF52743">
    <property type="entry name" value="Subtilisin-like"/>
    <property type="match status" value="1"/>
</dbReference>